<proteinExistence type="inferred from homology"/>
<dbReference type="GO" id="GO:0008379">
    <property type="term" value="F:thioredoxin peroxidase activity"/>
    <property type="evidence" value="ECO:0007669"/>
    <property type="project" value="TreeGrafter"/>
</dbReference>
<evidence type="ECO:0000256" key="10">
    <source>
        <dbReference type="ARBA" id="ARBA00042639"/>
    </source>
</evidence>
<accession>A0A6J4L9B1</accession>
<evidence type="ECO:0000256" key="5">
    <source>
        <dbReference type="ARBA" id="ARBA00023002"/>
    </source>
</evidence>
<dbReference type="PANTHER" id="PTHR42801:SF4">
    <property type="entry name" value="AHPC_TSA FAMILY PROTEIN"/>
    <property type="match status" value="1"/>
</dbReference>
<dbReference type="GO" id="GO:0005737">
    <property type="term" value="C:cytoplasm"/>
    <property type="evidence" value="ECO:0007669"/>
    <property type="project" value="TreeGrafter"/>
</dbReference>
<sequence>MPAPILRSLFYLIFEYLYGKHLNWLWKIPIFSVLLEACKPTTPSVLPFMPLSLQQQAPDFALPSTAGDVFKLSETFRNKPCVLYFYPKDFTPGCTKEACAFRDQFAEFRGLNIDVVGISRDDVRTHLRFKETYRLPFELLADEKGEVASLYQANILFLPLTRRVTYLLDRNHRVAAVHEDMFGAQKHIAAMIEAVKKKK</sequence>
<evidence type="ECO:0000256" key="3">
    <source>
        <dbReference type="ARBA" id="ARBA00022559"/>
    </source>
</evidence>
<organism evidence="13">
    <name type="scientific">uncultured Cytophagales bacterium</name>
    <dbReference type="NCBI Taxonomy" id="158755"/>
    <lineage>
        <taxon>Bacteria</taxon>
        <taxon>Pseudomonadati</taxon>
        <taxon>Bacteroidota</taxon>
        <taxon>Sphingobacteriia</taxon>
        <taxon>Sphingobacteriales</taxon>
        <taxon>environmental samples</taxon>
    </lineage>
</organism>
<dbReference type="Pfam" id="PF00578">
    <property type="entry name" value="AhpC-TSA"/>
    <property type="match status" value="1"/>
</dbReference>
<dbReference type="SUPFAM" id="SSF52833">
    <property type="entry name" value="Thioredoxin-like"/>
    <property type="match status" value="1"/>
</dbReference>
<dbReference type="Gene3D" id="3.40.30.10">
    <property type="entry name" value="Glutaredoxin"/>
    <property type="match status" value="1"/>
</dbReference>
<dbReference type="InterPro" id="IPR013766">
    <property type="entry name" value="Thioredoxin_domain"/>
</dbReference>
<keyword evidence="4" id="KW-0049">Antioxidant</keyword>
<dbReference type="PROSITE" id="PS51352">
    <property type="entry name" value="THIOREDOXIN_2"/>
    <property type="match status" value="1"/>
</dbReference>
<evidence type="ECO:0000256" key="11">
    <source>
        <dbReference type="ARBA" id="ARBA00049091"/>
    </source>
</evidence>
<dbReference type="EC" id="1.11.1.24" evidence="2"/>
<evidence type="ECO:0000259" key="12">
    <source>
        <dbReference type="PROSITE" id="PS51352"/>
    </source>
</evidence>
<dbReference type="CDD" id="cd03017">
    <property type="entry name" value="PRX_BCP"/>
    <property type="match status" value="1"/>
</dbReference>
<reference evidence="13" key="1">
    <citation type="submission" date="2020-02" db="EMBL/GenBank/DDBJ databases">
        <authorList>
            <person name="Meier V. D."/>
        </authorList>
    </citation>
    <scope>NUCLEOTIDE SEQUENCE</scope>
    <source>
        <strain evidence="13">AVDCRST_MAG56</strain>
    </source>
</reference>
<comment type="similarity">
    <text evidence="9">Belongs to the peroxiredoxin family. BCP/PrxQ subfamily.</text>
</comment>
<protein>
    <recommendedName>
        <fullName evidence="2">thioredoxin-dependent peroxiredoxin</fullName>
        <ecNumber evidence="2">1.11.1.24</ecNumber>
    </recommendedName>
    <alternativeName>
        <fullName evidence="8">Thioredoxin peroxidase</fullName>
    </alternativeName>
    <alternativeName>
        <fullName evidence="10">Thioredoxin-dependent peroxiredoxin Bcp</fullName>
    </alternativeName>
</protein>
<name>A0A6J4L9B1_9SPHI</name>
<gene>
    <name evidence="13" type="ORF">AVDCRST_MAG56-7211</name>
</gene>
<keyword evidence="6" id="KW-1015">Disulfide bond</keyword>
<dbReference type="AlphaFoldDB" id="A0A6J4L9B1"/>
<evidence type="ECO:0000256" key="1">
    <source>
        <dbReference type="ARBA" id="ARBA00003330"/>
    </source>
</evidence>
<dbReference type="GO" id="GO:0034599">
    <property type="term" value="P:cellular response to oxidative stress"/>
    <property type="evidence" value="ECO:0007669"/>
    <property type="project" value="TreeGrafter"/>
</dbReference>
<keyword evidence="3 13" id="KW-0575">Peroxidase</keyword>
<evidence type="ECO:0000256" key="7">
    <source>
        <dbReference type="ARBA" id="ARBA00023284"/>
    </source>
</evidence>
<dbReference type="InterPro" id="IPR050924">
    <property type="entry name" value="Peroxiredoxin_BCP/PrxQ"/>
</dbReference>
<dbReference type="InterPro" id="IPR000866">
    <property type="entry name" value="AhpC/TSA"/>
</dbReference>
<dbReference type="InterPro" id="IPR036249">
    <property type="entry name" value="Thioredoxin-like_sf"/>
</dbReference>
<evidence type="ECO:0000256" key="4">
    <source>
        <dbReference type="ARBA" id="ARBA00022862"/>
    </source>
</evidence>
<evidence type="ECO:0000256" key="6">
    <source>
        <dbReference type="ARBA" id="ARBA00023157"/>
    </source>
</evidence>
<evidence type="ECO:0000256" key="2">
    <source>
        <dbReference type="ARBA" id="ARBA00013017"/>
    </source>
</evidence>
<dbReference type="EMBL" id="CADCTQ010000600">
    <property type="protein sequence ID" value="CAA9326576.1"/>
    <property type="molecule type" value="Genomic_DNA"/>
</dbReference>
<feature type="domain" description="Thioredoxin" evidence="12">
    <location>
        <begin position="51"/>
        <end position="199"/>
    </location>
</feature>
<keyword evidence="5 13" id="KW-0560">Oxidoreductase</keyword>
<evidence type="ECO:0000256" key="9">
    <source>
        <dbReference type="ARBA" id="ARBA00038489"/>
    </source>
</evidence>
<evidence type="ECO:0000256" key="8">
    <source>
        <dbReference type="ARBA" id="ARBA00032824"/>
    </source>
</evidence>
<evidence type="ECO:0000313" key="13">
    <source>
        <dbReference type="EMBL" id="CAA9326576.1"/>
    </source>
</evidence>
<dbReference type="PANTHER" id="PTHR42801">
    <property type="entry name" value="THIOREDOXIN-DEPENDENT PEROXIDE REDUCTASE"/>
    <property type="match status" value="1"/>
</dbReference>
<comment type="catalytic activity">
    <reaction evidence="11">
        <text>a hydroperoxide + [thioredoxin]-dithiol = an alcohol + [thioredoxin]-disulfide + H2O</text>
        <dbReference type="Rhea" id="RHEA:62620"/>
        <dbReference type="Rhea" id="RHEA-COMP:10698"/>
        <dbReference type="Rhea" id="RHEA-COMP:10700"/>
        <dbReference type="ChEBI" id="CHEBI:15377"/>
        <dbReference type="ChEBI" id="CHEBI:29950"/>
        <dbReference type="ChEBI" id="CHEBI:30879"/>
        <dbReference type="ChEBI" id="CHEBI:35924"/>
        <dbReference type="ChEBI" id="CHEBI:50058"/>
        <dbReference type="EC" id="1.11.1.24"/>
    </reaction>
</comment>
<dbReference type="GO" id="GO:0045454">
    <property type="term" value="P:cell redox homeostasis"/>
    <property type="evidence" value="ECO:0007669"/>
    <property type="project" value="TreeGrafter"/>
</dbReference>
<keyword evidence="7" id="KW-0676">Redox-active center</keyword>
<comment type="function">
    <text evidence="1">Thiol-specific peroxidase that catalyzes the reduction of hydrogen peroxide and organic hydroperoxides to water and alcohols, respectively. Plays a role in cell protection against oxidative stress by detoxifying peroxides and as sensor of hydrogen peroxide-mediated signaling events.</text>
</comment>